<feature type="compositionally biased region" description="Polar residues" evidence="2">
    <location>
        <begin position="1003"/>
        <end position="1015"/>
    </location>
</feature>
<feature type="compositionally biased region" description="Polar residues" evidence="2">
    <location>
        <begin position="1"/>
        <end position="13"/>
    </location>
</feature>
<feature type="region of interest" description="Disordered" evidence="2">
    <location>
        <begin position="1"/>
        <end position="86"/>
    </location>
</feature>
<feature type="compositionally biased region" description="Basic and acidic residues" evidence="2">
    <location>
        <begin position="338"/>
        <end position="355"/>
    </location>
</feature>
<feature type="region of interest" description="Disordered" evidence="2">
    <location>
        <begin position="727"/>
        <end position="751"/>
    </location>
</feature>
<dbReference type="GeneID" id="24268193"/>
<feature type="compositionally biased region" description="Basic and acidic residues" evidence="2">
    <location>
        <begin position="142"/>
        <end position="155"/>
    </location>
</feature>
<dbReference type="Pfam" id="PF15678">
    <property type="entry name" value="SPICE"/>
    <property type="match status" value="1"/>
</dbReference>
<reference evidence="3 4" key="1">
    <citation type="submission" date="2014-03" db="EMBL/GenBank/DDBJ databases">
        <title>The Genome Sequence of Plasmodium fragile nilgiri.</title>
        <authorList>
            <consortium name="The Broad Institute Genomics Platform"/>
            <consortium name="The Broad Institute Genome Sequencing Center for Infectious Disease"/>
            <person name="Neafsey D."/>
            <person name="Duraisingh M."/>
            <person name="Young S.K."/>
            <person name="Zeng Q."/>
            <person name="Gargeya S."/>
            <person name="Abouelleil A."/>
            <person name="Alvarado L."/>
            <person name="Chapman S.B."/>
            <person name="Gainer-Dewar J."/>
            <person name="Goldberg J."/>
            <person name="Griggs A."/>
            <person name="Gujja S."/>
            <person name="Hansen M."/>
            <person name="Howarth C."/>
            <person name="Imamovic A."/>
            <person name="Larimer J."/>
            <person name="Pearson M."/>
            <person name="Poon T.W."/>
            <person name="Priest M."/>
            <person name="Roberts A."/>
            <person name="Saif S."/>
            <person name="Shea T."/>
            <person name="Sykes S."/>
            <person name="Wortman J."/>
            <person name="Nusbaum C."/>
            <person name="Birren B."/>
        </authorList>
    </citation>
    <scope>NUCLEOTIDE SEQUENCE [LARGE SCALE GENOMIC DNA]</scope>
    <source>
        <strain evidence="4">nilgiri</strain>
    </source>
</reference>
<dbReference type="RefSeq" id="XP_012335925.1">
    <property type="nucleotide sequence ID" value="XM_012480502.1"/>
</dbReference>
<feature type="compositionally biased region" description="Basic and acidic residues" evidence="2">
    <location>
        <begin position="300"/>
        <end position="316"/>
    </location>
</feature>
<protein>
    <submittedName>
        <fullName evidence="3">Uncharacterized protein</fullName>
    </submittedName>
</protein>
<accession>A0A0D9QKW0</accession>
<feature type="region of interest" description="Disordered" evidence="2">
    <location>
        <begin position="103"/>
        <end position="218"/>
    </location>
</feature>
<feature type="compositionally biased region" description="Basic residues" evidence="2">
    <location>
        <begin position="408"/>
        <end position="427"/>
    </location>
</feature>
<evidence type="ECO:0000256" key="2">
    <source>
        <dbReference type="SAM" id="MobiDB-lite"/>
    </source>
</evidence>
<evidence type="ECO:0000256" key="1">
    <source>
        <dbReference type="SAM" id="Coils"/>
    </source>
</evidence>
<feature type="compositionally biased region" description="Low complexity" evidence="2">
    <location>
        <begin position="276"/>
        <end position="294"/>
    </location>
</feature>
<feature type="region of interest" description="Disordered" evidence="2">
    <location>
        <begin position="257"/>
        <end position="380"/>
    </location>
</feature>
<dbReference type="InterPro" id="IPR031387">
    <property type="entry name" value="SPICE1"/>
</dbReference>
<gene>
    <name evidence="3" type="ORF">AK88_02879</name>
</gene>
<feature type="compositionally biased region" description="Polar residues" evidence="2">
    <location>
        <begin position="73"/>
        <end position="86"/>
    </location>
</feature>
<name>A0A0D9QKW0_PLAFR</name>
<feature type="region of interest" description="Disordered" evidence="2">
    <location>
        <begin position="395"/>
        <end position="427"/>
    </location>
</feature>
<dbReference type="Proteomes" id="UP000054561">
    <property type="component" value="Unassembled WGS sequence"/>
</dbReference>
<dbReference type="GO" id="GO:0090307">
    <property type="term" value="P:mitotic spindle assembly"/>
    <property type="evidence" value="ECO:0007669"/>
    <property type="project" value="InterPro"/>
</dbReference>
<feature type="compositionally biased region" description="Polar residues" evidence="2">
    <location>
        <begin position="165"/>
        <end position="175"/>
    </location>
</feature>
<feature type="compositionally biased region" description="Basic residues" evidence="2">
    <location>
        <begin position="182"/>
        <end position="200"/>
    </location>
</feature>
<dbReference type="EMBL" id="KQ001674">
    <property type="protein sequence ID" value="KJP87447.1"/>
    <property type="molecule type" value="Genomic_DNA"/>
</dbReference>
<feature type="region of interest" description="Disordered" evidence="2">
    <location>
        <begin position="943"/>
        <end position="1024"/>
    </location>
</feature>
<keyword evidence="4" id="KW-1185">Reference proteome</keyword>
<proteinExistence type="predicted"/>
<sequence length="1142" mass="128578">MTPSDESQHSDVTAGTVRGYKVRRAGNPSRGNSLRRTANRMEEDPLFSYPKNFQLEDPILLNGEEADSCPDGTLTQMKKNANDDASSYDSLVEDFFEKAIKNAKKVKKKQNQERDSAPSERSGPNERSGPSAEEDNTLQRQNQHDQVEENKKDPPKMSIKKKVIQWNSQMLNKNLNKPRMPLVRRKKKSMNMFIKKKKKNDAKGKNTKIASQAKHTNEWNSYQNDLDKYKLTNEELEQKRNSLKSKNLDKVKVEYQQRLQRMRTGKNNEPSARKSAPATAATTTATTAATDATPNGMDTKFNEEKTPNECDSRGEATQRCASHKRSNKKDHSKLKKQTINDEMDKRDKRMKERGGHSLSDVNNDHLCSPHSDTGPSCMNSSEGKYPLSDLIHNDGFSSGGQHNEGGKQHNRRVMQQKGRHPPNHKYHIGVPKRMYKRTHVDKWSALNEPHRSSQFEQNPTCRGRAYFGSSGEGSSLLSVLSSECEWERERELGVVSSPAMRRKGKMAAQKGTHKRRDKCYANHVTESPSSWAKTNRRALDHFYSHDNRSDRGRMTISTDRSASTTGESTMEYFAQELKKRNEVLSPIMDRLNIRTDPLEEDLSAPVARQEFREKKFYPELGIKLFAEEGFNAAHSNRSHSNTSHSNRSPSDSSPSSGVSCASTAQVDHLWDSDYTEQIQTLRRCNPQMDQDILRLKRVTLETFNCIKKMVQSVRTFSCEGDVEEASSRREKVSPRGAHQMMEGTRQKCSIEGNGDNPLMELLFSDNERVYADAQPWRRQQVAYTNEEQEEHYEEPKSSHSAYNNYIYLGHHHEEHDTSMSAPLSDPQMEMALHKEEDHLRGDLQASGYPHLDAPLETNISDHPDYSNNVLNCHFVHNFATGNSNLRESFSRLDLTGSDLRNGGGLGDEAAIAPQGSSPRGWEAHQVGRPTGDVISANVTSNHIHGGEKLKRPDSATRAAKKGAPTRLRTDAKQCKSTPNAESISSTSKGCKQGTFKMKVHSGVDTTNASRQAAHNSTRKGKNTFNETRTVLRGKVKGQGGVAAKGAKLAPRRKVSSVVHAVGSTTNGAEKDVTDSTTADAREQRTINQKILNTSINLDDTQNLSDEDQFIFETYLNEAVDKREDNLEDIIRNQVALFERDFL</sequence>
<evidence type="ECO:0000313" key="4">
    <source>
        <dbReference type="Proteomes" id="UP000054561"/>
    </source>
</evidence>
<feature type="compositionally biased region" description="Basic residues" evidence="2">
    <location>
        <begin position="321"/>
        <end position="336"/>
    </location>
</feature>
<dbReference type="AlphaFoldDB" id="A0A0D9QKW0"/>
<evidence type="ECO:0000313" key="3">
    <source>
        <dbReference type="EMBL" id="KJP87447.1"/>
    </source>
</evidence>
<feature type="compositionally biased region" description="Basic and acidic residues" evidence="2">
    <location>
        <begin position="944"/>
        <end position="954"/>
    </location>
</feature>
<organism evidence="3 4">
    <name type="scientific">Plasmodium fragile</name>
    <dbReference type="NCBI Taxonomy" id="5857"/>
    <lineage>
        <taxon>Eukaryota</taxon>
        <taxon>Sar</taxon>
        <taxon>Alveolata</taxon>
        <taxon>Apicomplexa</taxon>
        <taxon>Aconoidasida</taxon>
        <taxon>Haemosporida</taxon>
        <taxon>Plasmodiidae</taxon>
        <taxon>Plasmodium</taxon>
        <taxon>Plasmodium (Plasmodium)</taxon>
    </lineage>
</organism>
<keyword evidence="1" id="KW-0175">Coiled coil</keyword>
<feature type="compositionally biased region" description="Polar residues" evidence="2">
    <location>
        <begin position="974"/>
        <end position="989"/>
    </location>
</feature>
<feature type="region of interest" description="Disordered" evidence="2">
    <location>
        <begin position="634"/>
        <end position="660"/>
    </location>
</feature>
<dbReference type="OrthoDB" id="372463at2759"/>
<feature type="coiled-coil region" evidence="1">
    <location>
        <begin position="219"/>
        <end position="246"/>
    </location>
</feature>
<feature type="region of interest" description="Disordered" evidence="2">
    <location>
        <begin position="904"/>
        <end position="927"/>
    </location>
</feature>
<feature type="compositionally biased region" description="Polar residues" evidence="2">
    <location>
        <begin position="370"/>
        <end position="380"/>
    </location>
</feature>
<dbReference type="OMA" id="CNEDDNI"/>
<dbReference type="VEuPathDB" id="PlasmoDB:AK88_02879"/>
<feature type="compositionally biased region" description="Polar residues" evidence="2">
    <location>
        <begin position="209"/>
        <end position="218"/>
    </location>
</feature>